<feature type="region of interest" description="Disordered" evidence="1">
    <location>
        <begin position="14"/>
        <end position="33"/>
    </location>
</feature>
<dbReference type="InterPro" id="IPR013783">
    <property type="entry name" value="Ig-like_fold"/>
</dbReference>
<dbReference type="Proteomes" id="UP000245048">
    <property type="component" value="Unassembled WGS sequence"/>
</dbReference>
<dbReference type="InterPro" id="IPR044016">
    <property type="entry name" value="Big_13"/>
</dbReference>
<evidence type="ECO:0000259" key="2">
    <source>
        <dbReference type="Pfam" id="PF19077"/>
    </source>
</evidence>
<sequence>MAINRLSGGRIIAGGPGDDTYTISDPADQVDEAPDGGIDTIQTWLSSYTLPENVENLTLTGTAWSSGTGNALDNVITGNAQPNILDGGAGDDILIGNGSPHEAGHVVPRGDTFIIRAGQGSDTILGFQPGDDGGDLISLPGFDYRSLAGLLATATEADGAVVFRLSETQTLTVRGKTALRAGDFTARDFDLTASLTEAPRLETDAEGRTVAVLTGRAEIYAPAPDEQYTLVYIKDAAGTKLGEALTDANGVWHFTTGPLAEGTYGFTATTVEAKRSPDDGLMHFFEVSTSEATTVTVTAEPPVEPPADPVPPAAPTLMLDAASDTGVAGNGITADTTPTIRGTAEAGSLVTLYDTDGETVLGTATATDGNWSITTPALAGGGHNVSAVATSAAGLASDPSATLTLVVNLPRDAADFPIPGFDREFYLAQNQDVAASGMDALAHYQQFGWHEQRDPSALFDVTYYLNQNPDVAAAGIDPLQHYMQSGWMEGRDPSLSFSTAFYLAQNPEAAGGNPLQHYLATGQVQDLATAGATPHATAPRGPLMDDAFYFAHNPDVAAAGMDPQAHFDQFGWREGRDPNAWFDLDYYLANNQDVAAAGINPVEHYLQFGWAEHRAPSAAFSGDAYLAANPDVAAAGMNPLEHYLHFGIAEQRDLGLG</sequence>
<comment type="caution">
    <text evidence="3">The sequence shown here is derived from an EMBL/GenBank/DDBJ whole genome shotgun (WGS) entry which is preliminary data.</text>
</comment>
<dbReference type="Gene3D" id="2.150.10.10">
    <property type="entry name" value="Serralysin-like metalloprotease, C-terminal"/>
    <property type="match status" value="1"/>
</dbReference>
<organism evidence="3 4">
    <name type="scientific">Teichococcus aestuarii</name>
    <dbReference type="NCBI Taxonomy" id="568898"/>
    <lineage>
        <taxon>Bacteria</taxon>
        <taxon>Pseudomonadati</taxon>
        <taxon>Pseudomonadota</taxon>
        <taxon>Alphaproteobacteria</taxon>
        <taxon>Acetobacterales</taxon>
        <taxon>Roseomonadaceae</taxon>
        <taxon>Roseomonas</taxon>
    </lineage>
</organism>
<evidence type="ECO:0000313" key="4">
    <source>
        <dbReference type="Proteomes" id="UP000245048"/>
    </source>
</evidence>
<dbReference type="SUPFAM" id="SSF51120">
    <property type="entry name" value="beta-Roll"/>
    <property type="match status" value="1"/>
</dbReference>
<dbReference type="RefSeq" id="WP_181378070.1">
    <property type="nucleotide sequence ID" value="NZ_PDOA01000004.1"/>
</dbReference>
<protein>
    <recommendedName>
        <fullName evidence="2">Bacterial Ig-like domain-containing protein</fullName>
    </recommendedName>
</protein>
<dbReference type="EMBL" id="PDOA01000004">
    <property type="protein sequence ID" value="PWC29288.1"/>
    <property type="molecule type" value="Genomic_DNA"/>
</dbReference>
<dbReference type="InterPro" id="IPR011049">
    <property type="entry name" value="Serralysin-like_metalloprot_C"/>
</dbReference>
<dbReference type="Pfam" id="PF19077">
    <property type="entry name" value="Big_13"/>
    <property type="match status" value="1"/>
</dbReference>
<keyword evidence="4" id="KW-1185">Reference proteome</keyword>
<dbReference type="Gene3D" id="2.60.40.10">
    <property type="entry name" value="Immunoglobulins"/>
    <property type="match status" value="1"/>
</dbReference>
<name>A0A2U1V5T8_9PROT</name>
<feature type="domain" description="Bacterial Ig-like" evidence="2">
    <location>
        <begin position="314"/>
        <end position="405"/>
    </location>
</feature>
<proteinExistence type="predicted"/>
<evidence type="ECO:0000313" key="3">
    <source>
        <dbReference type="EMBL" id="PWC29288.1"/>
    </source>
</evidence>
<accession>A0A2U1V5T8</accession>
<reference evidence="4" key="1">
    <citation type="submission" date="2017-10" db="EMBL/GenBank/DDBJ databases">
        <authorList>
            <person name="Toshchakov S.V."/>
            <person name="Goeva M.A."/>
        </authorList>
    </citation>
    <scope>NUCLEOTIDE SEQUENCE [LARGE SCALE GENOMIC DNA]</scope>
    <source>
        <strain evidence="4">JR1/69-1-13</strain>
    </source>
</reference>
<gene>
    <name evidence="3" type="ORF">CR165_08965</name>
</gene>
<dbReference type="AlphaFoldDB" id="A0A2U1V5T8"/>
<evidence type="ECO:0000256" key="1">
    <source>
        <dbReference type="SAM" id="MobiDB-lite"/>
    </source>
</evidence>